<protein>
    <recommendedName>
        <fullName evidence="1">RiboL-PSP-HEPN domain-containing protein</fullName>
    </recommendedName>
</protein>
<keyword evidence="3" id="KW-1185">Reference proteome</keyword>
<evidence type="ECO:0000313" key="2">
    <source>
        <dbReference type="EMBL" id="RBA28528.1"/>
    </source>
</evidence>
<evidence type="ECO:0000313" key="3">
    <source>
        <dbReference type="Proteomes" id="UP000253319"/>
    </source>
</evidence>
<dbReference type="EMBL" id="QLST01000006">
    <property type="protein sequence ID" value="RBA28528.1"/>
    <property type="molecule type" value="Genomic_DNA"/>
</dbReference>
<comment type="caution">
    <text evidence="2">The sequence shown here is derived from an EMBL/GenBank/DDBJ whole genome shotgun (WGS) entry which is preliminary data.</text>
</comment>
<proteinExistence type="predicted"/>
<accession>A0A365P1W8</accession>
<name>A0A365P1W8_9FLAO</name>
<dbReference type="InterPro" id="IPR041519">
    <property type="entry name" value="HEPN_RiboL-PSP"/>
</dbReference>
<dbReference type="AlphaFoldDB" id="A0A365P1W8"/>
<dbReference type="Pfam" id="PF18735">
    <property type="entry name" value="HEPN_RiboL-PSP"/>
    <property type="match status" value="1"/>
</dbReference>
<reference evidence="2 3" key="1">
    <citation type="submission" date="2018-06" db="EMBL/GenBank/DDBJ databases">
        <title>Flavobacterium tibetense sp. nov., isolated from a wetland YonghuCo on Tibetan Plateau.</title>
        <authorList>
            <person name="Xing P."/>
            <person name="Phurbu D."/>
            <person name="Lu H."/>
        </authorList>
    </citation>
    <scope>NUCLEOTIDE SEQUENCE [LARGE SCALE GENOMIC DNA]</scope>
    <source>
        <strain evidence="2 3">YH5</strain>
    </source>
</reference>
<organism evidence="2 3">
    <name type="scientific">Flavobacterium tibetense</name>
    <dbReference type="NCBI Taxonomy" id="2233533"/>
    <lineage>
        <taxon>Bacteria</taxon>
        <taxon>Pseudomonadati</taxon>
        <taxon>Bacteroidota</taxon>
        <taxon>Flavobacteriia</taxon>
        <taxon>Flavobacteriales</taxon>
        <taxon>Flavobacteriaceae</taxon>
        <taxon>Flavobacterium</taxon>
    </lineage>
</organism>
<dbReference type="Proteomes" id="UP000253319">
    <property type="component" value="Unassembled WGS sequence"/>
</dbReference>
<gene>
    <name evidence="2" type="ORF">DPN68_05800</name>
</gene>
<dbReference type="OrthoDB" id="1551032at2"/>
<evidence type="ECO:0000259" key="1">
    <source>
        <dbReference type="Pfam" id="PF18735"/>
    </source>
</evidence>
<sequence length="214" mass="24984">MAKKVYTFDQLSKTIGEDYAWRRKELKLVNDLVSNNPSPKQNAALRFAIPILYAHWEGFAKKSTEIYLEFVAKKFLKHSELKSQFIALSLSKKLGSLEIKNIEEKTKTIDFLINEFEKKSNILTTNVIQTKSNLRYDIFREIIFIIGLDETKFINYKGLIDDLVDSRNNIAHGEFLKVDFNTYQIIFNEIQELMDLLKTEIENSALLEEFKKSV</sequence>
<feature type="domain" description="RiboL-PSP-HEPN" evidence="1">
    <location>
        <begin position="17"/>
        <end position="203"/>
    </location>
</feature>
<dbReference type="RefSeq" id="WP_113988709.1">
    <property type="nucleotide sequence ID" value="NZ_QLST01000006.1"/>
</dbReference>